<dbReference type="STRING" id="995062.SAMN04489718_1579"/>
<keyword evidence="9" id="KW-1185">Reference proteome</keyword>
<dbReference type="InterPro" id="IPR044993">
    <property type="entry name" value="BXL"/>
</dbReference>
<dbReference type="SUPFAM" id="SSF51445">
    <property type="entry name" value="(Trans)glycosidases"/>
    <property type="match status" value="1"/>
</dbReference>
<evidence type="ECO:0000313" key="8">
    <source>
        <dbReference type="EMBL" id="SDQ38985.1"/>
    </source>
</evidence>
<keyword evidence="2 6" id="KW-0732">Signal</keyword>
<dbReference type="InterPro" id="IPR013783">
    <property type="entry name" value="Ig-like_fold"/>
</dbReference>
<reference evidence="9" key="1">
    <citation type="submission" date="2016-10" db="EMBL/GenBank/DDBJ databases">
        <authorList>
            <person name="Varghese N."/>
            <person name="Submissions S."/>
        </authorList>
    </citation>
    <scope>NUCLEOTIDE SEQUENCE [LARGE SCALE GENOMIC DNA]</scope>
    <source>
        <strain evidence="9">DSM 45459</strain>
    </source>
</reference>
<name>A0A1H1AH14_9ACTN</name>
<dbReference type="GO" id="GO:0009044">
    <property type="term" value="F:xylan 1,4-beta-xylosidase activity"/>
    <property type="evidence" value="ECO:0007669"/>
    <property type="project" value="InterPro"/>
</dbReference>
<dbReference type="Gene3D" id="3.40.50.1700">
    <property type="entry name" value="Glycoside hydrolase family 3 C-terminal domain"/>
    <property type="match status" value="1"/>
</dbReference>
<dbReference type="SMART" id="SM01217">
    <property type="entry name" value="Fn3_like"/>
    <property type="match status" value="1"/>
</dbReference>
<dbReference type="PANTHER" id="PTHR42721:SF3">
    <property type="entry name" value="BETA-D-XYLOSIDASE 5-RELATED"/>
    <property type="match status" value="1"/>
</dbReference>
<dbReference type="GO" id="GO:0008422">
    <property type="term" value="F:beta-glucosidase activity"/>
    <property type="evidence" value="ECO:0007669"/>
    <property type="project" value="UniProtKB-ARBA"/>
</dbReference>
<proteinExistence type="inferred from homology"/>
<feature type="chain" id="PRO_5011696334" description="Exo-alpha-(1-&gt;6)-L-arabinopyranosidase" evidence="6">
    <location>
        <begin position="28"/>
        <end position="909"/>
    </location>
</feature>
<evidence type="ECO:0000313" key="9">
    <source>
        <dbReference type="Proteomes" id="UP000199301"/>
    </source>
</evidence>
<evidence type="ECO:0000259" key="7">
    <source>
        <dbReference type="SMART" id="SM01217"/>
    </source>
</evidence>
<dbReference type="PRINTS" id="PR00133">
    <property type="entry name" value="GLHYDRLASE3"/>
</dbReference>
<dbReference type="Proteomes" id="UP000199301">
    <property type="component" value="Unassembled WGS sequence"/>
</dbReference>
<dbReference type="GO" id="GO:0046556">
    <property type="term" value="F:alpha-L-arabinofuranosidase activity"/>
    <property type="evidence" value="ECO:0007669"/>
    <property type="project" value="TreeGrafter"/>
</dbReference>
<gene>
    <name evidence="8" type="ORF">SAMN04489718_1579</name>
</gene>
<evidence type="ECO:0000256" key="1">
    <source>
        <dbReference type="ARBA" id="ARBA00005336"/>
    </source>
</evidence>
<evidence type="ECO:0000256" key="3">
    <source>
        <dbReference type="ARBA" id="ARBA00022801"/>
    </source>
</evidence>
<dbReference type="AlphaFoldDB" id="A0A1H1AH14"/>
<organism evidence="8 9">
    <name type="scientific">Actinopolyspora saharensis</name>
    <dbReference type="NCBI Taxonomy" id="995062"/>
    <lineage>
        <taxon>Bacteria</taxon>
        <taxon>Bacillati</taxon>
        <taxon>Actinomycetota</taxon>
        <taxon>Actinomycetes</taxon>
        <taxon>Actinopolysporales</taxon>
        <taxon>Actinopolysporaceae</taxon>
        <taxon>Actinopolyspora</taxon>
    </lineage>
</organism>
<dbReference type="InterPro" id="IPR017853">
    <property type="entry name" value="GH"/>
</dbReference>
<keyword evidence="3" id="KW-0378">Hydrolase</keyword>
<evidence type="ECO:0000256" key="2">
    <source>
        <dbReference type="ARBA" id="ARBA00022729"/>
    </source>
</evidence>
<dbReference type="Pfam" id="PF00933">
    <property type="entry name" value="Glyco_hydro_3"/>
    <property type="match status" value="1"/>
</dbReference>
<feature type="domain" description="Fibronectin type III-like" evidence="7">
    <location>
        <begin position="710"/>
        <end position="782"/>
    </location>
</feature>
<dbReference type="Gene3D" id="3.20.20.300">
    <property type="entry name" value="Glycoside hydrolase, family 3, N-terminal domain"/>
    <property type="match status" value="1"/>
</dbReference>
<dbReference type="InterPro" id="IPR001764">
    <property type="entry name" value="Glyco_hydro_3_N"/>
</dbReference>
<dbReference type="InterPro" id="IPR036881">
    <property type="entry name" value="Glyco_hydro_3_C_sf"/>
</dbReference>
<dbReference type="FunFam" id="2.60.40.10:FF:000495">
    <property type="entry name" value="Periplasmic beta-glucosidase"/>
    <property type="match status" value="1"/>
</dbReference>
<comment type="similarity">
    <text evidence="1">Belongs to the glycosyl hydrolase 3 family.</text>
</comment>
<evidence type="ECO:0000256" key="4">
    <source>
        <dbReference type="ARBA" id="ARBA00058905"/>
    </source>
</evidence>
<dbReference type="InterPro" id="IPR026891">
    <property type="entry name" value="Fn3-like"/>
</dbReference>
<feature type="signal peptide" evidence="6">
    <location>
        <begin position="1"/>
        <end position="27"/>
    </location>
</feature>
<evidence type="ECO:0000256" key="5">
    <source>
        <dbReference type="ARBA" id="ARBA00074219"/>
    </source>
</evidence>
<comment type="function">
    <text evidence="4">Catalyzes the hydrolysis of a non-reducing terminal alpha-L-arabinopyranosidic linkage in ginsenoside Rb2 (alpha-L-arabinopyranosyl-(1-&gt;6)-alpha-D-glucopyranosyl) to release alpha-D-glucopyranosyl (Rd). It is not able to hydrolyze alpha-L-arabinofuranosyl-(1-&gt;6)-alpha-D-glucopyranosyl (Rc).</text>
</comment>
<protein>
    <recommendedName>
        <fullName evidence="5">Exo-alpha-(1-&gt;6)-L-arabinopyranosidase</fullName>
    </recommendedName>
</protein>
<dbReference type="Gene3D" id="2.60.40.10">
    <property type="entry name" value="Immunoglobulins"/>
    <property type="match status" value="1"/>
</dbReference>
<dbReference type="InterPro" id="IPR036962">
    <property type="entry name" value="Glyco_hydro_3_N_sf"/>
</dbReference>
<dbReference type="PANTHER" id="PTHR42721">
    <property type="entry name" value="SUGAR HYDROLASE-RELATED"/>
    <property type="match status" value="1"/>
</dbReference>
<dbReference type="RefSeq" id="WP_092522054.1">
    <property type="nucleotide sequence ID" value="NZ_FNKO01000001.1"/>
</dbReference>
<sequence>MNRRPTRLLALIGLCMACTVSTAPAIAQEPNTDEDKPVYLDPSFSARERAADLVSRMTPSEKADQMVSSRAPAIPRLGVRAYGWWNEAAHGVAREQLADDSEPEVLTNTTSYPVSLSMGSTWNPDLMYRVAQETSSEAREVVRDNMRDLNFYSPTINLARDPRWGRNDETFSEDPGLTAKMAAQYVNGMEGKNKNGELLPSAKGYLKTSTTIKHFAANNSEFNRLTGSSNMDERTLREYYTAPFKEVIRNSSPGSIMSSYNRVNEVPTSASVKLLDTLARKTFGFKGFFTSDCDSVYEIQHGHQWKPAGEDEPLDHVERNAYANAAGVDLNCNKGYHDEHNFANTLTKAAKQGIETGNGVYTANFMDASLIRMFTIRIKLGEFDDPEKVPWVQRARERVPKGSWENSDSNNAVTQTPQRLKLAREAASESIVLLQNKSSGDSGNKLLPLKVPESGQYRVAVIGDHANPEEMYLGGYSSNQHSAGQANGVNGYAGVKAAVKAVNPDAVVDYLPGTAPGSEQKLNQESVRKSADYDAAIVYAGTDESTAKEDQDRKSIDLPKPQTSLINEVAARNPDTVVYMETIGQVDVSSFSSDVSAMLWSSYNGQRKGQALADVLLGKQNPSGHLPFTWYRDESQLPAMGDYSIRQSGSGPGRTYMYFDGQASYPFGHGLGYNRFEYSDLRVDRNQVNANGTVRATAKVTNTGETKGSDVVQLYTSPPDGSAPTQRPDERLAGFEKVSLQPGETKQVHFEVPVRDLAFFDQQAGRYEVANGNYEFRLAHSSSEVAQRATVGVHGKLKPVPSAVSTTPRAAGDGERGITVRKMFSQDTVVKPRITVSMNDGTLRGHIADSQDTPLPRGMRVDYRSNRPDVVSVNRHGEIRTQNRGVATITANVRYRGTSESTSFVVKVE</sequence>
<dbReference type="EMBL" id="FNKO01000001">
    <property type="protein sequence ID" value="SDQ38985.1"/>
    <property type="molecule type" value="Genomic_DNA"/>
</dbReference>
<dbReference type="Pfam" id="PF01915">
    <property type="entry name" value="Glyco_hydro_3_C"/>
    <property type="match status" value="1"/>
</dbReference>
<dbReference type="GO" id="GO:0045493">
    <property type="term" value="P:xylan catabolic process"/>
    <property type="evidence" value="ECO:0007669"/>
    <property type="project" value="InterPro"/>
</dbReference>
<evidence type="ECO:0000256" key="6">
    <source>
        <dbReference type="SAM" id="SignalP"/>
    </source>
</evidence>
<dbReference type="InterPro" id="IPR002772">
    <property type="entry name" value="Glyco_hydro_3_C"/>
</dbReference>
<accession>A0A1H1AH14</accession>
<dbReference type="GO" id="GO:0031222">
    <property type="term" value="P:arabinan catabolic process"/>
    <property type="evidence" value="ECO:0007669"/>
    <property type="project" value="TreeGrafter"/>
</dbReference>
<dbReference type="SUPFAM" id="SSF52279">
    <property type="entry name" value="Beta-D-glucan exohydrolase, C-terminal domain"/>
    <property type="match status" value="1"/>
</dbReference>
<dbReference type="Pfam" id="PF14310">
    <property type="entry name" value="Fn3-like"/>
    <property type="match status" value="1"/>
</dbReference>
<dbReference type="OrthoDB" id="9803863at2"/>